<evidence type="ECO:0000256" key="3">
    <source>
        <dbReference type="ARBA" id="ARBA00022737"/>
    </source>
</evidence>
<protein>
    <submittedName>
        <fullName evidence="10">Uncharacterized protein</fullName>
    </submittedName>
</protein>
<evidence type="ECO:0000313" key="10">
    <source>
        <dbReference type="EMBL" id="WAR12270.1"/>
    </source>
</evidence>
<feature type="non-terminal residue" evidence="10">
    <location>
        <position position="1"/>
    </location>
</feature>
<feature type="domain" description="Sushi" evidence="9">
    <location>
        <begin position="951"/>
        <end position="1009"/>
    </location>
</feature>
<comment type="caution">
    <text evidence="5">Lacks conserved residue(s) required for the propagation of feature annotation.</text>
</comment>
<dbReference type="Pfam" id="PF00084">
    <property type="entry name" value="Sushi"/>
    <property type="match status" value="3"/>
</dbReference>
<dbReference type="PROSITE" id="PS01186">
    <property type="entry name" value="EGF_2"/>
    <property type="match status" value="1"/>
</dbReference>
<dbReference type="PROSITE" id="PS50026">
    <property type="entry name" value="EGF_3"/>
    <property type="match status" value="1"/>
</dbReference>
<dbReference type="EMBL" id="CP111019">
    <property type="protein sequence ID" value="WAR12270.1"/>
    <property type="molecule type" value="Genomic_DNA"/>
</dbReference>
<dbReference type="Gene3D" id="2.10.70.10">
    <property type="entry name" value="Complement Module, domain 1"/>
    <property type="match status" value="2"/>
</dbReference>
<dbReference type="SUPFAM" id="SSF57535">
    <property type="entry name" value="Complement control module/SCR domain"/>
    <property type="match status" value="2"/>
</dbReference>
<feature type="domain" description="Sushi" evidence="9">
    <location>
        <begin position="1025"/>
        <end position="1083"/>
    </location>
</feature>
<keyword evidence="7" id="KW-1133">Transmembrane helix</keyword>
<keyword evidence="1 5" id="KW-0245">EGF-like domain</keyword>
<dbReference type="Proteomes" id="UP001164746">
    <property type="component" value="Chromosome 8"/>
</dbReference>
<evidence type="ECO:0000256" key="6">
    <source>
        <dbReference type="PROSITE-ProRule" id="PRU00302"/>
    </source>
</evidence>
<dbReference type="InterPro" id="IPR000742">
    <property type="entry name" value="EGF"/>
</dbReference>
<feature type="domain" description="EGF-like" evidence="8">
    <location>
        <begin position="530"/>
        <end position="572"/>
    </location>
</feature>
<evidence type="ECO:0000256" key="7">
    <source>
        <dbReference type="SAM" id="Phobius"/>
    </source>
</evidence>
<keyword evidence="2" id="KW-0732">Signal</keyword>
<proteinExistence type="predicted"/>
<accession>A0ABY7EQZ4</accession>
<feature type="disulfide bond" evidence="5">
    <location>
        <begin position="541"/>
        <end position="558"/>
    </location>
</feature>
<name>A0ABY7EQZ4_MYAAR</name>
<dbReference type="InterPro" id="IPR035976">
    <property type="entry name" value="Sushi/SCR/CCP_sf"/>
</dbReference>
<evidence type="ECO:0000259" key="9">
    <source>
        <dbReference type="PROSITE" id="PS50923"/>
    </source>
</evidence>
<evidence type="ECO:0000256" key="1">
    <source>
        <dbReference type="ARBA" id="ARBA00022536"/>
    </source>
</evidence>
<evidence type="ECO:0000259" key="8">
    <source>
        <dbReference type="PROSITE" id="PS50026"/>
    </source>
</evidence>
<evidence type="ECO:0000313" key="11">
    <source>
        <dbReference type="Proteomes" id="UP001164746"/>
    </source>
</evidence>
<feature type="transmembrane region" description="Helical" evidence="7">
    <location>
        <begin position="1253"/>
        <end position="1274"/>
    </location>
</feature>
<organism evidence="10 11">
    <name type="scientific">Mya arenaria</name>
    <name type="common">Soft-shell clam</name>
    <dbReference type="NCBI Taxonomy" id="6604"/>
    <lineage>
        <taxon>Eukaryota</taxon>
        <taxon>Metazoa</taxon>
        <taxon>Spiralia</taxon>
        <taxon>Lophotrochozoa</taxon>
        <taxon>Mollusca</taxon>
        <taxon>Bivalvia</taxon>
        <taxon>Autobranchia</taxon>
        <taxon>Heteroconchia</taxon>
        <taxon>Euheterodonta</taxon>
        <taxon>Imparidentia</taxon>
        <taxon>Neoheterodontei</taxon>
        <taxon>Myida</taxon>
        <taxon>Myoidea</taxon>
        <taxon>Myidae</taxon>
        <taxon>Mya</taxon>
    </lineage>
</organism>
<keyword evidence="6" id="KW-0768">Sushi</keyword>
<feature type="domain" description="Sushi" evidence="9">
    <location>
        <begin position="468"/>
        <end position="525"/>
    </location>
</feature>
<evidence type="ECO:0000256" key="5">
    <source>
        <dbReference type="PROSITE-ProRule" id="PRU00076"/>
    </source>
</evidence>
<evidence type="ECO:0000256" key="2">
    <source>
        <dbReference type="ARBA" id="ARBA00022729"/>
    </source>
</evidence>
<dbReference type="InterPro" id="IPR000436">
    <property type="entry name" value="Sushi_SCR_CCP_dom"/>
</dbReference>
<keyword evidence="4 5" id="KW-1015">Disulfide bond</keyword>
<keyword evidence="3" id="KW-0677">Repeat</keyword>
<gene>
    <name evidence="10" type="ORF">MAR_026450</name>
</gene>
<dbReference type="PANTHER" id="PTHR24039">
    <property type="entry name" value="FIBRILLIN-RELATED"/>
    <property type="match status" value="1"/>
</dbReference>
<reference evidence="10" key="1">
    <citation type="submission" date="2022-11" db="EMBL/GenBank/DDBJ databases">
        <title>Centuries of genome instability and evolution in soft-shell clam transmissible cancer (bioRxiv).</title>
        <authorList>
            <person name="Hart S.F.M."/>
            <person name="Yonemitsu M.A."/>
            <person name="Giersch R.M."/>
            <person name="Beal B.F."/>
            <person name="Arriagada G."/>
            <person name="Davis B.W."/>
            <person name="Ostrander E.A."/>
            <person name="Goff S.P."/>
            <person name="Metzger M.J."/>
        </authorList>
    </citation>
    <scope>NUCLEOTIDE SEQUENCE</scope>
    <source>
        <strain evidence="10">MELC-2E11</strain>
        <tissue evidence="10">Siphon/mantle</tissue>
    </source>
</reference>
<keyword evidence="7" id="KW-0472">Membrane</keyword>
<feature type="disulfide bond" evidence="6">
    <location>
        <begin position="980"/>
        <end position="1007"/>
    </location>
</feature>
<dbReference type="PROSITE" id="PS50923">
    <property type="entry name" value="SUSHI"/>
    <property type="match status" value="3"/>
</dbReference>
<dbReference type="PANTHER" id="PTHR24039:SF58">
    <property type="entry name" value="EGF-LIKE DOMAIN-CONTAINING PROTEIN"/>
    <property type="match status" value="1"/>
</dbReference>
<keyword evidence="11" id="KW-1185">Reference proteome</keyword>
<dbReference type="SMART" id="SM00032">
    <property type="entry name" value="CCP"/>
    <property type="match status" value="3"/>
</dbReference>
<sequence length="1300" mass="142827">VAYTSLVPVTITAVGYEGVAYLPPSCNMAFTLRNMLSPGEEPVTSNGERSTAESCIRFASGMSHRSTKLLSSVVHLTLPQADYDSGWRPIINGLRHVARLDLPHGIGEVPTIVDVLLKVDNFVVPAVGFRPDHDKMRSGPVVYIYDDQFVNVSASPSLDPFYTMIASDAKEYPYVGDYEFYGGRATVRVRAWTSGSLPTPDFHLTGTSAPQMVANNSDTSLCYRDIPHGLGEAPILLVARMRMEHDGKVFYADGVGATLEVYAENSGRTNAYLVYGYSNTSVRAWVSSAKNGALFDGRKHTWFDFYTSSGYLEVHAWKNGTLPPSATFNRRTNYISFSLNDDNGYSDVIYPAGLTRIQVSRHKEDTDDNNGFRFPGQYHLTQRQGVGEPKPVGYGGFSWGMKQHMSSGRETYVQFKNMGISTSAVVNASNVYIDDSFGCGINTEAEMHIQEINGGGMYVQSWLPLVNSSCLPPVIWRGGSDVPPEGSARGEDSFVRCDEGYHPEGNSTIVCDKYGYWTDLPLCLPNEKGAGSECNPSEDTCTQFSRCVFKLGENRYTCTCQDGFTMEGTACKSGGVYLPNPDFNSDWNAIASGPYEDSFRSFNHGLGAVPVLVNVEIKISSGSIFPAMGFRPDQDIEEKFYDPVSSPAVYIYDDTHINVSVSTYEQLEITPVGNPYTIYLRPRNFKRSSFSYPGHKVRVRAWKLASLPTPDFQNTDHGIQAATSKETDSFYEVRHGLGEYPGLVIVRALLETDGLTFLADGVGSSMNVFYGDDRFNNAYLVYGFNNENFRVWVDASPSGVEIYAWKLSTLTPYVTHRFSMDDVNVPLEEKLSAKYELDEAFIQVMVENTDPSSQTRGYRFSGSPFLPAPRDLEENFPTHSCIGGGFAYGIQPYKYEQYWRRGGPTRLGLWMPSYSLYSGLTLMCIADQFGAGRYTGSGRIGVGIMQVWVRPECGMPKLSSDYITDPIVDTGFGVIYNFTCSEGYRIEGDRAQIECLGNQEWKFHAYCTLLCKQICYSVLLIKTVLVCNYIGSSNIQFGEVSGWGNAVGRNRTVTCNDGYILVGKEVFTCLTSGEWTPIPVCVPSVGYECDLAVPVDMQCTGIAECVRGDSGDYVCECPQYYSLNGSKCIVAGGCADQKAACTEQSEGAYSCTCKPEYVAQVGVCKEVVLGDPCTPNVTLCEDGIAECREDVEGTYQCTCPQEYLAIGGQCSAGLLGEMCVPAKHNCLDTHAVCMVDGAQATCQCMDGGGLPTWAIILIALCCVLAAAIIVGCALRYCRKSDSKYSVEMEKMNIDSNDSEI</sequence>
<dbReference type="CDD" id="cd00033">
    <property type="entry name" value="CCP"/>
    <property type="match status" value="2"/>
</dbReference>
<evidence type="ECO:0000256" key="4">
    <source>
        <dbReference type="ARBA" id="ARBA00023157"/>
    </source>
</evidence>
<dbReference type="SMART" id="SM00181">
    <property type="entry name" value="EGF"/>
    <property type="match status" value="4"/>
</dbReference>
<keyword evidence="7" id="KW-0812">Transmembrane</keyword>